<gene>
    <name evidence="1" type="ORF">ACFSKK_07700</name>
</gene>
<protein>
    <submittedName>
        <fullName evidence="1">DUF6154 family protein</fullName>
    </submittedName>
</protein>
<comment type="caution">
    <text evidence="1">The sequence shown here is derived from an EMBL/GenBank/DDBJ whole genome shotgun (WGS) entry which is preliminary data.</text>
</comment>
<dbReference type="InterPro" id="IPR046152">
    <property type="entry name" value="DUF6154"/>
</dbReference>
<evidence type="ECO:0000313" key="2">
    <source>
        <dbReference type="Proteomes" id="UP001597318"/>
    </source>
</evidence>
<dbReference type="EMBL" id="JBHUIK010000002">
    <property type="protein sequence ID" value="MFD2213555.1"/>
    <property type="molecule type" value="Genomic_DNA"/>
</dbReference>
<proteinExistence type="predicted"/>
<dbReference type="RefSeq" id="WP_247345248.1">
    <property type="nucleotide sequence ID" value="NZ_CP095550.1"/>
</dbReference>
<organism evidence="1 2">
    <name type="scientific">Metabacillus endolithicus</name>
    <dbReference type="NCBI Taxonomy" id="1535204"/>
    <lineage>
        <taxon>Bacteria</taxon>
        <taxon>Bacillati</taxon>
        <taxon>Bacillota</taxon>
        <taxon>Bacilli</taxon>
        <taxon>Bacillales</taxon>
        <taxon>Bacillaceae</taxon>
        <taxon>Metabacillus</taxon>
    </lineage>
</organism>
<reference evidence="2" key="1">
    <citation type="journal article" date="2019" name="Int. J. Syst. Evol. Microbiol.">
        <title>The Global Catalogue of Microorganisms (GCM) 10K type strain sequencing project: providing services to taxonomists for standard genome sequencing and annotation.</title>
        <authorList>
            <consortium name="The Broad Institute Genomics Platform"/>
            <consortium name="The Broad Institute Genome Sequencing Center for Infectious Disease"/>
            <person name="Wu L."/>
            <person name="Ma J."/>
        </authorList>
    </citation>
    <scope>NUCLEOTIDE SEQUENCE [LARGE SCALE GENOMIC DNA]</scope>
    <source>
        <strain evidence="2">CGMCC 1.15474</strain>
    </source>
</reference>
<name>A0ABW5BY23_9BACI</name>
<accession>A0ABW5BY23</accession>
<dbReference type="Proteomes" id="UP001597318">
    <property type="component" value="Unassembled WGS sequence"/>
</dbReference>
<sequence>MNIELFTNPELSKFRADEEDVYAYVKSILEKTSKQDMLSWVNTLSEEDLHSLMIPYFSEKLSEDLADREL</sequence>
<evidence type="ECO:0000313" key="1">
    <source>
        <dbReference type="EMBL" id="MFD2213555.1"/>
    </source>
</evidence>
<dbReference type="Pfam" id="PF19651">
    <property type="entry name" value="DUF6154"/>
    <property type="match status" value="1"/>
</dbReference>
<keyword evidence="2" id="KW-1185">Reference proteome</keyword>